<dbReference type="EMBL" id="CAEZUJ010000087">
    <property type="protein sequence ID" value="CAB4608954.1"/>
    <property type="molecule type" value="Genomic_DNA"/>
</dbReference>
<dbReference type="AlphaFoldDB" id="A0A6J6HCR3"/>
<reference evidence="2" key="1">
    <citation type="submission" date="2020-05" db="EMBL/GenBank/DDBJ databases">
        <authorList>
            <person name="Chiriac C."/>
            <person name="Salcher M."/>
            <person name="Ghai R."/>
            <person name="Kavagutti S V."/>
        </authorList>
    </citation>
    <scope>NUCLEOTIDE SEQUENCE</scope>
</reference>
<dbReference type="SUPFAM" id="SSF53474">
    <property type="entry name" value="alpha/beta-Hydrolases"/>
    <property type="match status" value="1"/>
</dbReference>
<protein>
    <submittedName>
        <fullName evidence="2">Unannotated protein</fullName>
    </submittedName>
</protein>
<dbReference type="Pfam" id="PF12697">
    <property type="entry name" value="Abhydrolase_6"/>
    <property type="match status" value="1"/>
</dbReference>
<sequence>MANIENFELSDSRKLELLDNYVASSDAIIFHHGTPGDVTTWSTWVDLCESKGIRAISYSRAGYGLSDRNKNRIVSDVNKDIDQVLKAKGIKRFVSIGWSGGGPHALANIEMAENCAAISLAGVGAFGQPDLDFLADMGQENHDEFGAALAGFDQIEEWMAINGPAMQTVTGDQVRESLGGLIGAADKAVIEGAYADAMAANFRRALANGFTGWIDDDMAFIEKWGFELENIRKPVFLWQGDQDLMVPHAHGQWLEKHISTAKLTFVPGHGHLSLLVEYRNEILAQAQQVLTEAL</sequence>
<gene>
    <name evidence="2" type="ORF">UFOPK1811_01295</name>
    <name evidence="3" type="ORF">UFOPK2922_01054</name>
</gene>
<dbReference type="Gene3D" id="3.40.50.1820">
    <property type="entry name" value="alpha/beta hydrolase"/>
    <property type="match status" value="1"/>
</dbReference>
<evidence type="ECO:0000259" key="1">
    <source>
        <dbReference type="Pfam" id="PF12697"/>
    </source>
</evidence>
<dbReference type="InterPro" id="IPR000073">
    <property type="entry name" value="AB_hydrolase_1"/>
</dbReference>
<accession>A0A6J6HCR3</accession>
<dbReference type="PANTHER" id="PTHR45763:SF46">
    <property type="entry name" value="AB HYDROLASE-1 DOMAIN-CONTAINING PROTEIN"/>
    <property type="match status" value="1"/>
</dbReference>
<evidence type="ECO:0000313" key="2">
    <source>
        <dbReference type="EMBL" id="CAB4608954.1"/>
    </source>
</evidence>
<dbReference type="EMBL" id="CAEZZS010000051">
    <property type="protein sequence ID" value="CAB4781200.1"/>
    <property type="molecule type" value="Genomic_DNA"/>
</dbReference>
<proteinExistence type="predicted"/>
<dbReference type="InterPro" id="IPR029058">
    <property type="entry name" value="AB_hydrolase_fold"/>
</dbReference>
<evidence type="ECO:0000313" key="3">
    <source>
        <dbReference type="EMBL" id="CAB4781200.1"/>
    </source>
</evidence>
<feature type="domain" description="AB hydrolase-1" evidence="1">
    <location>
        <begin position="28"/>
        <end position="282"/>
    </location>
</feature>
<dbReference type="PANTHER" id="PTHR45763">
    <property type="entry name" value="HYDROLASE, ALPHA/BETA FOLD FAMILY PROTEIN, EXPRESSED-RELATED"/>
    <property type="match status" value="1"/>
</dbReference>
<name>A0A6J6HCR3_9ZZZZ</name>
<organism evidence="2">
    <name type="scientific">freshwater metagenome</name>
    <dbReference type="NCBI Taxonomy" id="449393"/>
    <lineage>
        <taxon>unclassified sequences</taxon>
        <taxon>metagenomes</taxon>
        <taxon>ecological metagenomes</taxon>
    </lineage>
</organism>